<evidence type="ECO:0000313" key="3">
    <source>
        <dbReference type="Proteomes" id="UP001205311"/>
    </source>
</evidence>
<name>A0ABT1HT27_STRSD</name>
<keyword evidence="3" id="KW-1185">Reference proteome</keyword>
<proteinExistence type="predicted"/>
<organism evidence="2 3">
    <name type="scientific">Streptoalloteichus tenebrarius (strain ATCC 17920 / DSM 40477 / JCM 4838 / CBS 697.72 / NBRC 16177 / NCIMB 11028 / NRRL B-12390 / A12253. 1 / ISP 5477)</name>
    <name type="common">Streptomyces tenebrarius</name>
    <dbReference type="NCBI Taxonomy" id="1933"/>
    <lineage>
        <taxon>Bacteria</taxon>
        <taxon>Bacillati</taxon>
        <taxon>Actinomycetota</taxon>
        <taxon>Actinomycetes</taxon>
        <taxon>Pseudonocardiales</taxon>
        <taxon>Pseudonocardiaceae</taxon>
        <taxon>Streptoalloteichus</taxon>
    </lineage>
</organism>
<protein>
    <recommendedName>
        <fullName evidence="4">DUF3558 domain-containing protein</fullName>
    </recommendedName>
</protein>
<dbReference type="Proteomes" id="UP001205311">
    <property type="component" value="Unassembled WGS sequence"/>
</dbReference>
<evidence type="ECO:0000313" key="2">
    <source>
        <dbReference type="EMBL" id="MCP2258692.1"/>
    </source>
</evidence>
<evidence type="ECO:0008006" key="4">
    <source>
        <dbReference type="Google" id="ProtNLM"/>
    </source>
</evidence>
<reference evidence="2 3" key="1">
    <citation type="submission" date="2022-06" db="EMBL/GenBank/DDBJ databases">
        <title>Genomic Encyclopedia of Archaeal and Bacterial Type Strains, Phase II (KMG-II): from individual species to whole genera.</title>
        <authorList>
            <person name="Goeker M."/>
        </authorList>
    </citation>
    <scope>NUCLEOTIDE SEQUENCE [LARGE SCALE GENOMIC DNA]</scope>
    <source>
        <strain evidence="2 3">DSM 40477</strain>
    </source>
</reference>
<evidence type="ECO:0000256" key="1">
    <source>
        <dbReference type="SAM" id="MobiDB-lite"/>
    </source>
</evidence>
<feature type="compositionally biased region" description="Low complexity" evidence="1">
    <location>
        <begin position="82"/>
        <end position="94"/>
    </location>
</feature>
<sequence>MGRVTSFGPGNAPEWASVARVRGSVRRHPGAAALPAVLLTALTAALTVAGCATTTAGTPRAAQDAAPTTRASRPPEGQSRTPGPSASAEPSSGPLSGDVIADECLLSAADVSALTGKTYLDGQNVTVEKDGKQNKSCFYTKDGDFAPSARIDVYRVNGITLQEALERVVKNSPNSKRVQGVGRGAVLELDKDGAPRSTLWIASDNHLCVLWIADSTPAEPAWVEAGNKVATKAG</sequence>
<comment type="caution">
    <text evidence="2">The sequence shown here is derived from an EMBL/GenBank/DDBJ whole genome shotgun (WGS) entry which is preliminary data.</text>
</comment>
<accession>A0ABT1HT27</accession>
<dbReference type="EMBL" id="JAMTCP010000010">
    <property type="protein sequence ID" value="MCP2258692.1"/>
    <property type="molecule type" value="Genomic_DNA"/>
</dbReference>
<feature type="region of interest" description="Disordered" evidence="1">
    <location>
        <begin position="56"/>
        <end position="94"/>
    </location>
</feature>
<gene>
    <name evidence="2" type="ORF">LX15_002390</name>
</gene>